<accession>A0A168S4T8</accession>
<dbReference type="InterPro" id="IPR007065">
    <property type="entry name" value="HPP"/>
</dbReference>
<dbReference type="InterPro" id="IPR058581">
    <property type="entry name" value="TM_HPP"/>
</dbReference>
<organism evidence="3">
    <name type="scientific">Xanthobacter autotrophicus</name>
    <dbReference type="NCBI Taxonomy" id="280"/>
    <lineage>
        <taxon>Bacteria</taxon>
        <taxon>Pseudomonadati</taxon>
        <taxon>Pseudomonadota</taxon>
        <taxon>Alphaproteobacteria</taxon>
        <taxon>Hyphomicrobiales</taxon>
        <taxon>Xanthobacteraceae</taxon>
        <taxon>Xanthobacter</taxon>
    </lineage>
</organism>
<dbReference type="AlphaFoldDB" id="A0A168S4T8"/>
<feature type="transmembrane region" description="Helical" evidence="1">
    <location>
        <begin position="134"/>
        <end position="153"/>
    </location>
</feature>
<keyword evidence="1" id="KW-0812">Transmembrane</keyword>
<feature type="transmembrane region" description="Helical" evidence="1">
    <location>
        <begin position="68"/>
        <end position="87"/>
    </location>
</feature>
<dbReference type="EMBL" id="KU922119">
    <property type="protein sequence ID" value="ANC67867.1"/>
    <property type="molecule type" value="Genomic_DNA"/>
</dbReference>
<feature type="domain" description="HPP transmembrane region" evidence="2">
    <location>
        <begin position="15"/>
        <end position="156"/>
    </location>
</feature>
<dbReference type="Pfam" id="PF04982">
    <property type="entry name" value="TM_HPP"/>
    <property type="match status" value="1"/>
</dbReference>
<feature type="transmembrane region" description="Helical" evidence="1">
    <location>
        <begin position="94"/>
        <end position="114"/>
    </location>
</feature>
<evidence type="ECO:0000256" key="1">
    <source>
        <dbReference type="SAM" id="Phobius"/>
    </source>
</evidence>
<keyword evidence="1" id="KW-1133">Transmembrane helix</keyword>
<dbReference type="PANTHER" id="PTHR33741:SF5">
    <property type="entry name" value="TRANSMEMBRANE PROTEIN DDB_G0269096-RELATED"/>
    <property type="match status" value="1"/>
</dbReference>
<reference evidence="3" key="1">
    <citation type="submission" date="2016-03" db="EMBL/GenBank/DDBJ databases">
        <authorList>
            <person name="Ploux O."/>
        </authorList>
    </citation>
    <scope>NUCLEOTIDE SEQUENCE</scope>
    <source>
        <strain evidence="3">EL4</strain>
    </source>
</reference>
<keyword evidence="1" id="KW-0472">Membrane</keyword>
<name>A0A168S4T8_XANAU</name>
<sequence length="161" mass="16212">MGGGHWHDRERGGTVAAMLVAALSAGTAVFILHRVAAGSGMAIAAFPFITTLVLVCGAPASAPAGTRAILGGHLICGVVALGGLALFPSRHRTYVETAAAVGLAVALMLATRCFHPPAGITPLIVAQFDPGWDFLVWPVLTGALAAAALARALERLGAGVK</sequence>
<evidence type="ECO:0000313" key="3">
    <source>
        <dbReference type="EMBL" id="ANC67867.1"/>
    </source>
</evidence>
<proteinExistence type="predicted"/>
<dbReference type="PANTHER" id="PTHR33741">
    <property type="entry name" value="TRANSMEMBRANE PROTEIN DDB_G0269096-RELATED"/>
    <property type="match status" value="1"/>
</dbReference>
<feature type="transmembrane region" description="Helical" evidence="1">
    <location>
        <begin position="44"/>
        <end position="62"/>
    </location>
</feature>
<evidence type="ECO:0000259" key="2">
    <source>
        <dbReference type="Pfam" id="PF04982"/>
    </source>
</evidence>
<gene>
    <name evidence="3" type="primary">hppM</name>
</gene>
<protein>
    <submittedName>
        <fullName evidence="3">HPP family membrane protein</fullName>
    </submittedName>
</protein>
<feature type="transmembrane region" description="Helical" evidence="1">
    <location>
        <begin position="12"/>
        <end position="32"/>
    </location>
</feature>